<dbReference type="GO" id="GO:0006886">
    <property type="term" value="P:intracellular protein transport"/>
    <property type="evidence" value="ECO:0007669"/>
    <property type="project" value="InterPro"/>
</dbReference>
<dbReference type="OrthoDB" id="1935064at2759"/>
<keyword evidence="3" id="KW-1185">Reference proteome</keyword>
<dbReference type="Gene3D" id="1.20.58.400">
    <property type="entry name" value="t-snare proteins"/>
    <property type="match status" value="1"/>
</dbReference>
<gene>
    <name evidence="2" type="ORF">OLEA9_A038344</name>
</gene>
<evidence type="ECO:0000313" key="3">
    <source>
        <dbReference type="Proteomes" id="UP000594638"/>
    </source>
</evidence>
<comment type="caution">
    <text evidence="2">The sequence shown here is derived from an EMBL/GenBank/DDBJ whole genome shotgun (WGS) entry which is preliminary data.</text>
</comment>
<organism evidence="2 3">
    <name type="scientific">Olea europaea subsp. europaea</name>
    <dbReference type="NCBI Taxonomy" id="158383"/>
    <lineage>
        <taxon>Eukaryota</taxon>
        <taxon>Viridiplantae</taxon>
        <taxon>Streptophyta</taxon>
        <taxon>Embryophyta</taxon>
        <taxon>Tracheophyta</taxon>
        <taxon>Spermatophyta</taxon>
        <taxon>Magnoliopsida</taxon>
        <taxon>eudicotyledons</taxon>
        <taxon>Gunneridae</taxon>
        <taxon>Pentapetalae</taxon>
        <taxon>asterids</taxon>
        <taxon>lamiids</taxon>
        <taxon>Lamiales</taxon>
        <taxon>Oleaceae</taxon>
        <taxon>Oleeae</taxon>
        <taxon>Olea</taxon>
    </lineage>
</organism>
<evidence type="ECO:0000313" key="2">
    <source>
        <dbReference type="EMBL" id="CAA2973322.1"/>
    </source>
</evidence>
<proteinExistence type="predicted"/>
<reference evidence="2 3" key="1">
    <citation type="submission" date="2019-12" db="EMBL/GenBank/DDBJ databases">
        <authorList>
            <person name="Alioto T."/>
            <person name="Alioto T."/>
            <person name="Gomez Garrido J."/>
        </authorList>
    </citation>
    <scope>NUCLEOTIDE SEQUENCE [LARGE SCALE GENOMIC DNA]</scope>
</reference>
<evidence type="ECO:0000259" key="1">
    <source>
        <dbReference type="Pfam" id="PF05008"/>
    </source>
</evidence>
<dbReference type="Gramene" id="OE9A038344T3">
    <property type="protein sequence ID" value="OE9A038344C3"/>
    <property type="gene ID" value="OE9A038344"/>
</dbReference>
<feature type="non-terminal residue" evidence="2">
    <location>
        <position position="1"/>
    </location>
</feature>
<accession>A0A8S0R4F0</accession>
<name>A0A8S0R4F0_OLEEU</name>
<protein>
    <submittedName>
        <fullName evidence="2">Vesicle transport v-SNARE 12</fullName>
    </submittedName>
</protein>
<feature type="non-terminal residue" evidence="2">
    <location>
        <position position="56"/>
    </location>
</feature>
<dbReference type="GO" id="GO:0016020">
    <property type="term" value="C:membrane"/>
    <property type="evidence" value="ECO:0007669"/>
    <property type="project" value="InterPro"/>
</dbReference>
<dbReference type="Proteomes" id="UP000594638">
    <property type="component" value="Unassembled WGS sequence"/>
</dbReference>
<dbReference type="EMBL" id="CACTIH010002098">
    <property type="protein sequence ID" value="CAA2973322.1"/>
    <property type="molecule type" value="Genomic_DNA"/>
</dbReference>
<dbReference type="Pfam" id="PF05008">
    <property type="entry name" value="V-SNARE"/>
    <property type="match status" value="1"/>
</dbReference>
<feature type="domain" description="Vesicle transport v-SNARE N-terminal" evidence="1">
    <location>
        <begin position="16"/>
        <end position="54"/>
    </location>
</feature>
<sequence length="56" mass="6129">LTRSYLSLQTDFIPGFCELSVNLSRKCNSAVSLPDGEKKKQKISEIQATLDDAGVL</sequence>
<dbReference type="InterPro" id="IPR007705">
    <property type="entry name" value="Vesicle_trsprt_v-SNARE_N"/>
</dbReference>
<dbReference type="InterPro" id="IPR038407">
    <property type="entry name" value="v-SNARE_N_sf"/>
</dbReference>
<dbReference type="AlphaFoldDB" id="A0A8S0R4F0"/>